<reference evidence="2" key="1">
    <citation type="journal article" date="2019" name="Int. J. Syst. Evol. Microbiol.">
        <title>The Global Catalogue of Microorganisms (GCM) 10K type strain sequencing project: providing services to taxonomists for standard genome sequencing and annotation.</title>
        <authorList>
            <consortium name="The Broad Institute Genomics Platform"/>
            <consortium name="The Broad Institute Genome Sequencing Center for Infectious Disease"/>
            <person name="Wu L."/>
            <person name="Ma J."/>
        </authorList>
    </citation>
    <scope>NUCLEOTIDE SEQUENCE [LARGE SCALE GENOMIC DNA]</scope>
    <source>
        <strain evidence="2">CGMCC 4.7152</strain>
    </source>
</reference>
<keyword evidence="2" id="KW-1185">Reference proteome</keyword>
<dbReference type="Pfam" id="PF13830">
    <property type="entry name" value="DUF4192"/>
    <property type="match status" value="1"/>
</dbReference>
<dbReference type="Proteomes" id="UP001595912">
    <property type="component" value="Unassembled WGS sequence"/>
</dbReference>
<name>A0ABV9WJ40_9ACTN</name>
<dbReference type="InterPro" id="IPR025447">
    <property type="entry name" value="DUF4192"/>
</dbReference>
<dbReference type="EMBL" id="JBHSIU010000122">
    <property type="protein sequence ID" value="MFC5007366.1"/>
    <property type="molecule type" value="Genomic_DNA"/>
</dbReference>
<protein>
    <submittedName>
        <fullName evidence="1">DUF4192 domain-containing protein</fullName>
    </submittedName>
</protein>
<comment type="caution">
    <text evidence="1">The sequence shown here is derived from an EMBL/GenBank/DDBJ whole genome shotgun (WGS) entry which is preliminary data.</text>
</comment>
<organism evidence="1 2">
    <name type="scientific">Dactylosporangium cerinum</name>
    <dbReference type="NCBI Taxonomy" id="1434730"/>
    <lineage>
        <taxon>Bacteria</taxon>
        <taxon>Bacillati</taxon>
        <taxon>Actinomycetota</taxon>
        <taxon>Actinomycetes</taxon>
        <taxon>Micromonosporales</taxon>
        <taxon>Micromonosporaceae</taxon>
        <taxon>Dactylosporangium</taxon>
    </lineage>
</organism>
<sequence length="356" mass="36851">MNSTPGTLRLRSTEDLLTAIPYLIGYHPTDSVVCLAVRDAGTPVIVSAALPPLDVDDIHAATEAVAADVAAVFAVEASRAYLVGYGGPAQVGMVIAQVWAALDAVDVAVPIAVRATGRRYFCIDPDCDTCPAGGTAYDPDTSLIAVQSVVAGLAVLPDRAALAASLHPVEGQRRTDMDAACDRASQRMRAMLGAPANTAERAVNSAGRTAAERAVATAETVPAWVVEAGLDALADALATAEAGQVLSDDEVGWLAVVLRIGVVQAAAWSVNTGDTWQRQLWTDVVRRATPALTAVPACLLASTAYLAGNGALANIAVQQALQVDPGTTFARPMDFALSRGLPPQAWQQVLHSVIQG</sequence>
<gene>
    <name evidence="1" type="ORF">ACFPIJ_57345</name>
</gene>
<evidence type="ECO:0000313" key="2">
    <source>
        <dbReference type="Proteomes" id="UP001595912"/>
    </source>
</evidence>
<accession>A0ABV9WJ40</accession>
<dbReference type="RefSeq" id="WP_380128011.1">
    <property type="nucleotide sequence ID" value="NZ_JBHSIU010000122.1"/>
</dbReference>
<evidence type="ECO:0000313" key="1">
    <source>
        <dbReference type="EMBL" id="MFC5007366.1"/>
    </source>
</evidence>
<proteinExistence type="predicted"/>